<dbReference type="AlphaFoldDB" id="A0A9Q3EE42"/>
<dbReference type="EMBL" id="AVOT02025941">
    <property type="protein sequence ID" value="MBW0517460.1"/>
    <property type="molecule type" value="Genomic_DNA"/>
</dbReference>
<organism evidence="1 2">
    <name type="scientific">Austropuccinia psidii MF-1</name>
    <dbReference type="NCBI Taxonomy" id="1389203"/>
    <lineage>
        <taxon>Eukaryota</taxon>
        <taxon>Fungi</taxon>
        <taxon>Dikarya</taxon>
        <taxon>Basidiomycota</taxon>
        <taxon>Pucciniomycotina</taxon>
        <taxon>Pucciniomycetes</taxon>
        <taxon>Pucciniales</taxon>
        <taxon>Sphaerophragmiaceae</taxon>
        <taxon>Austropuccinia</taxon>
    </lineage>
</organism>
<gene>
    <name evidence="1" type="ORF">O181_057175</name>
</gene>
<accession>A0A9Q3EE42</accession>
<name>A0A9Q3EE42_9BASI</name>
<evidence type="ECO:0000313" key="2">
    <source>
        <dbReference type="Proteomes" id="UP000765509"/>
    </source>
</evidence>
<dbReference type="Proteomes" id="UP000765509">
    <property type="component" value="Unassembled WGS sequence"/>
</dbReference>
<keyword evidence="2" id="KW-1185">Reference proteome</keyword>
<reference evidence="1" key="1">
    <citation type="submission" date="2021-03" db="EMBL/GenBank/DDBJ databases">
        <title>Draft genome sequence of rust myrtle Austropuccinia psidii MF-1, a brazilian biotype.</title>
        <authorList>
            <person name="Quecine M.C."/>
            <person name="Pachon D.M.R."/>
            <person name="Bonatelli M.L."/>
            <person name="Correr F.H."/>
            <person name="Franceschini L.M."/>
            <person name="Leite T.F."/>
            <person name="Margarido G.R.A."/>
            <person name="Almeida C.A."/>
            <person name="Ferrarezi J.A."/>
            <person name="Labate C.A."/>
        </authorList>
    </citation>
    <scope>NUCLEOTIDE SEQUENCE</scope>
    <source>
        <strain evidence="1">MF-1</strain>
    </source>
</reference>
<proteinExistence type="predicted"/>
<protein>
    <submittedName>
        <fullName evidence="1">Uncharacterized protein</fullName>
    </submittedName>
</protein>
<evidence type="ECO:0000313" key="1">
    <source>
        <dbReference type="EMBL" id="MBW0517460.1"/>
    </source>
</evidence>
<sequence length="200" mass="22899">MIPNQGPKIQHPFQRRTLQLISLAIHGRYQRTIQGPQPPGPAGVGLAIISGLFQGPFSEAIHHSISCQGRKYFNTPWTTQLVHTRRIQLYLYVLGPIGPIHIPLWEFNHTAQFSRWLELYWPNSDNTAFDSSSRISPSAFHIYWPPFIPWGLFPQLINTLDLFLSLFSFNFIKVNVDILKSVIFTFLLCLSVDIGGHILY</sequence>
<comment type="caution">
    <text evidence="1">The sequence shown here is derived from an EMBL/GenBank/DDBJ whole genome shotgun (WGS) entry which is preliminary data.</text>
</comment>